<reference evidence="2 3" key="1">
    <citation type="submission" date="2019-07" db="EMBL/GenBank/DDBJ databases">
        <authorList>
            <person name="Huq M.A."/>
        </authorList>
    </citation>
    <scope>NUCLEOTIDE SEQUENCE [LARGE SCALE GENOMIC DNA]</scope>
    <source>
        <strain evidence="2 3">MAH-3</strain>
    </source>
</reference>
<keyword evidence="1" id="KW-0472">Membrane</keyword>
<evidence type="ECO:0000313" key="2">
    <source>
        <dbReference type="EMBL" id="TSJ41211.1"/>
    </source>
</evidence>
<feature type="transmembrane region" description="Helical" evidence="1">
    <location>
        <begin position="111"/>
        <end position="131"/>
    </location>
</feature>
<dbReference type="RefSeq" id="WP_144334022.1">
    <property type="nucleotide sequence ID" value="NZ_VLPL01000008.1"/>
</dbReference>
<dbReference type="OrthoDB" id="1372856at2"/>
<comment type="caution">
    <text evidence="2">The sequence shown here is derived from an EMBL/GenBank/DDBJ whole genome shotgun (WGS) entry which is preliminary data.</text>
</comment>
<organism evidence="2 3">
    <name type="scientific">Fluviicola chungangensis</name>
    <dbReference type="NCBI Taxonomy" id="2597671"/>
    <lineage>
        <taxon>Bacteria</taxon>
        <taxon>Pseudomonadati</taxon>
        <taxon>Bacteroidota</taxon>
        <taxon>Flavobacteriia</taxon>
        <taxon>Flavobacteriales</taxon>
        <taxon>Crocinitomicaceae</taxon>
        <taxon>Fluviicola</taxon>
    </lineage>
</organism>
<sequence>MKDNILLVAAGAVVLINGCIGHYFPPNGITLTPLILAVISIIIVFGSKLNLILKSTAIIVGIILNDYLIRNYSGGIHDSEGFAWSTLYLFYGLVLSYIILIVGVLNNKDTLSNKLISIFVFPVAAIFYIFIR</sequence>
<dbReference type="Proteomes" id="UP000316008">
    <property type="component" value="Unassembled WGS sequence"/>
</dbReference>
<keyword evidence="3" id="KW-1185">Reference proteome</keyword>
<keyword evidence="1" id="KW-1133">Transmembrane helix</keyword>
<keyword evidence="1" id="KW-0812">Transmembrane</keyword>
<dbReference type="AlphaFoldDB" id="A0A556MMP0"/>
<proteinExistence type="predicted"/>
<protein>
    <submittedName>
        <fullName evidence="2">Uncharacterized protein</fullName>
    </submittedName>
</protein>
<name>A0A556MMP0_9FLAO</name>
<dbReference type="EMBL" id="VLPL01000008">
    <property type="protein sequence ID" value="TSJ41211.1"/>
    <property type="molecule type" value="Genomic_DNA"/>
</dbReference>
<gene>
    <name evidence="2" type="ORF">FO442_14970</name>
</gene>
<feature type="transmembrane region" description="Helical" evidence="1">
    <location>
        <begin position="85"/>
        <end position="105"/>
    </location>
</feature>
<evidence type="ECO:0000313" key="3">
    <source>
        <dbReference type="Proteomes" id="UP000316008"/>
    </source>
</evidence>
<accession>A0A556MMP0</accession>
<feature type="transmembrane region" description="Helical" evidence="1">
    <location>
        <begin position="31"/>
        <end position="64"/>
    </location>
</feature>
<evidence type="ECO:0000256" key="1">
    <source>
        <dbReference type="SAM" id="Phobius"/>
    </source>
</evidence>